<comment type="caution">
    <text evidence="2">The sequence shown here is derived from an EMBL/GenBank/DDBJ whole genome shotgun (WGS) entry which is preliminary data.</text>
</comment>
<keyword evidence="3" id="KW-1185">Reference proteome</keyword>
<organism evidence="2 3">
    <name type="scientific">Pleurodeles waltl</name>
    <name type="common">Iberian ribbed newt</name>
    <dbReference type="NCBI Taxonomy" id="8319"/>
    <lineage>
        <taxon>Eukaryota</taxon>
        <taxon>Metazoa</taxon>
        <taxon>Chordata</taxon>
        <taxon>Craniata</taxon>
        <taxon>Vertebrata</taxon>
        <taxon>Euteleostomi</taxon>
        <taxon>Amphibia</taxon>
        <taxon>Batrachia</taxon>
        <taxon>Caudata</taxon>
        <taxon>Salamandroidea</taxon>
        <taxon>Salamandridae</taxon>
        <taxon>Pleurodelinae</taxon>
        <taxon>Pleurodeles</taxon>
    </lineage>
</organism>
<protein>
    <submittedName>
        <fullName evidence="2">Uncharacterized protein</fullName>
    </submittedName>
</protein>
<accession>A0AAV7T588</accession>
<evidence type="ECO:0000313" key="3">
    <source>
        <dbReference type="Proteomes" id="UP001066276"/>
    </source>
</evidence>
<proteinExistence type="predicted"/>
<dbReference type="Proteomes" id="UP001066276">
    <property type="component" value="Chromosome 4_1"/>
</dbReference>
<gene>
    <name evidence="2" type="ORF">NDU88_003332</name>
</gene>
<feature type="region of interest" description="Disordered" evidence="1">
    <location>
        <begin position="29"/>
        <end position="55"/>
    </location>
</feature>
<reference evidence="2" key="1">
    <citation type="journal article" date="2022" name="bioRxiv">
        <title>Sequencing and chromosome-scale assembly of the giantPleurodeles waltlgenome.</title>
        <authorList>
            <person name="Brown T."/>
            <person name="Elewa A."/>
            <person name="Iarovenko S."/>
            <person name="Subramanian E."/>
            <person name="Araus A.J."/>
            <person name="Petzold A."/>
            <person name="Susuki M."/>
            <person name="Suzuki K.-i.T."/>
            <person name="Hayashi T."/>
            <person name="Toyoda A."/>
            <person name="Oliveira C."/>
            <person name="Osipova E."/>
            <person name="Leigh N.D."/>
            <person name="Simon A."/>
            <person name="Yun M.H."/>
        </authorList>
    </citation>
    <scope>NUCLEOTIDE SEQUENCE</scope>
    <source>
        <strain evidence="2">20211129_DDA</strain>
        <tissue evidence="2">Liver</tissue>
    </source>
</reference>
<dbReference type="EMBL" id="JANPWB010000007">
    <property type="protein sequence ID" value="KAJ1171471.1"/>
    <property type="molecule type" value="Genomic_DNA"/>
</dbReference>
<evidence type="ECO:0000256" key="1">
    <source>
        <dbReference type="SAM" id="MobiDB-lite"/>
    </source>
</evidence>
<name>A0AAV7T588_PLEWA</name>
<evidence type="ECO:0000313" key="2">
    <source>
        <dbReference type="EMBL" id="KAJ1171471.1"/>
    </source>
</evidence>
<sequence length="99" mass="11163">MMLFPACLQVIADGRTWHWEWLEGSKAATHVDHHSNKGGSAGKKKMAFPTQQQDQEKEQVETLASLLAVVLVASSVITHNWWAMQHAMQRNVQRGIDLN</sequence>
<dbReference type="AlphaFoldDB" id="A0AAV7T588"/>